<evidence type="ECO:0000256" key="2">
    <source>
        <dbReference type="SAM" id="MobiDB-lite"/>
    </source>
</evidence>
<dbReference type="PANTHER" id="PTHR31500:SF48">
    <property type="entry name" value="AT-HOOK MOTIF NUCLEAR-LOCALIZED PROTEIN"/>
    <property type="match status" value="1"/>
</dbReference>
<keyword evidence="5" id="KW-1185">Reference proteome</keyword>
<name>A0AAD8QNX3_LOLMU</name>
<dbReference type="GO" id="GO:0005634">
    <property type="term" value="C:nucleus"/>
    <property type="evidence" value="ECO:0007669"/>
    <property type="project" value="UniProtKB-SubCell"/>
</dbReference>
<gene>
    <name evidence="4" type="ORF">QYE76_029605</name>
</gene>
<dbReference type="EMBL" id="JAUUTY010000007">
    <property type="protein sequence ID" value="KAK1605932.1"/>
    <property type="molecule type" value="Genomic_DNA"/>
</dbReference>
<accession>A0AAD8QNX3</accession>
<feature type="domain" description="PPC" evidence="3">
    <location>
        <begin position="115"/>
        <end position="180"/>
    </location>
</feature>
<evidence type="ECO:0000256" key="1">
    <source>
        <dbReference type="RuleBase" id="RU367031"/>
    </source>
</evidence>
<keyword evidence="1" id="KW-0238">DNA-binding</keyword>
<dbReference type="AlphaFoldDB" id="A0AAD8QNX3"/>
<dbReference type="Proteomes" id="UP001231189">
    <property type="component" value="Unassembled WGS sequence"/>
</dbReference>
<keyword evidence="1" id="KW-0805">Transcription regulation</keyword>
<evidence type="ECO:0000313" key="4">
    <source>
        <dbReference type="EMBL" id="KAK1605932.1"/>
    </source>
</evidence>
<keyword evidence="1" id="KW-0804">Transcription</keyword>
<evidence type="ECO:0000259" key="3">
    <source>
        <dbReference type="Pfam" id="PF03479"/>
    </source>
</evidence>
<protein>
    <recommendedName>
        <fullName evidence="1">AT-hook motif nuclear-localized protein</fullName>
    </recommendedName>
</protein>
<comment type="function">
    <text evidence="1">Transcription factor that specifically binds AT-rich DNA sequences related to the nuclear matrix attachment regions (MARs).</text>
</comment>
<keyword evidence="1" id="KW-0539">Nucleus</keyword>
<dbReference type="InterPro" id="IPR005175">
    <property type="entry name" value="PPC_dom"/>
</dbReference>
<feature type="compositionally biased region" description="Pro residues" evidence="2">
    <location>
        <begin position="68"/>
        <end position="81"/>
    </location>
</feature>
<feature type="compositionally biased region" description="Basic and acidic residues" evidence="2">
    <location>
        <begin position="1"/>
        <end position="22"/>
    </location>
</feature>
<comment type="domain">
    <text evidence="1">The PPC domain mediates interactions between AHL proteins.</text>
</comment>
<proteinExistence type="predicted"/>
<feature type="region of interest" description="Disordered" evidence="2">
    <location>
        <begin position="1"/>
        <end position="44"/>
    </location>
</feature>
<feature type="compositionally biased region" description="Polar residues" evidence="2">
    <location>
        <begin position="198"/>
        <end position="216"/>
    </location>
</feature>
<evidence type="ECO:0000313" key="5">
    <source>
        <dbReference type="Proteomes" id="UP001231189"/>
    </source>
</evidence>
<organism evidence="4 5">
    <name type="scientific">Lolium multiflorum</name>
    <name type="common">Italian ryegrass</name>
    <name type="synonym">Lolium perenne subsp. multiflorum</name>
    <dbReference type="NCBI Taxonomy" id="4521"/>
    <lineage>
        <taxon>Eukaryota</taxon>
        <taxon>Viridiplantae</taxon>
        <taxon>Streptophyta</taxon>
        <taxon>Embryophyta</taxon>
        <taxon>Tracheophyta</taxon>
        <taxon>Spermatophyta</taxon>
        <taxon>Magnoliopsida</taxon>
        <taxon>Liliopsida</taxon>
        <taxon>Poales</taxon>
        <taxon>Poaceae</taxon>
        <taxon>BOP clade</taxon>
        <taxon>Pooideae</taxon>
        <taxon>Poodae</taxon>
        <taxon>Poeae</taxon>
        <taxon>Poeae Chloroplast Group 2 (Poeae type)</taxon>
        <taxon>Loliodinae</taxon>
        <taxon>Loliinae</taxon>
        <taxon>Lolium</taxon>
    </lineage>
</organism>
<dbReference type="GO" id="GO:0003680">
    <property type="term" value="F:minor groove of adenine-thymine-rich DNA binding"/>
    <property type="evidence" value="ECO:0007669"/>
    <property type="project" value="UniProtKB-UniRule"/>
</dbReference>
<dbReference type="CDD" id="cd11378">
    <property type="entry name" value="DUF296"/>
    <property type="match status" value="1"/>
</dbReference>
<reference evidence="4" key="1">
    <citation type="submission" date="2023-07" db="EMBL/GenBank/DDBJ databases">
        <title>A chromosome-level genome assembly of Lolium multiflorum.</title>
        <authorList>
            <person name="Chen Y."/>
            <person name="Copetti D."/>
            <person name="Kolliker R."/>
            <person name="Studer B."/>
        </authorList>
    </citation>
    <scope>NUCLEOTIDE SEQUENCE</scope>
    <source>
        <strain evidence="4">02402/16</strain>
        <tissue evidence="4">Leaf</tissue>
    </source>
</reference>
<dbReference type="InterPro" id="IPR039605">
    <property type="entry name" value="AHL"/>
</dbReference>
<dbReference type="PANTHER" id="PTHR31500">
    <property type="entry name" value="AT-HOOK MOTIF NUCLEAR-LOCALIZED PROTEIN 9"/>
    <property type="match status" value="1"/>
</dbReference>
<dbReference type="SUPFAM" id="SSF117856">
    <property type="entry name" value="AF0104/ALDC/Ptd012-like"/>
    <property type="match status" value="1"/>
</dbReference>
<sequence>MSAAHDPGKGVIEADAHDDEHVTPLQTFSKPQAKRGRPRKYVDPSVAMPMPLAIVPAQHPTNDVLRPPVMPPPVPPPPPPPVRKRRVRAQRSTATKKTAAVLSGVIGMNHEVITVEVGEGYFEMLSLSGSYQLSETDGMSSGTGGLSVSLASLDGRIFGGRVAGPLTAASPVQVVVGRFQVDENKKLNQAATGGVPGASSSTPRGALNGSSGSAQN</sequence>
<feature type="region of interest" description="Disordered" evidence="2">
    <location>
        <begin position="60"/>
        <end position="95"/>
    </location>
</feature>
<feature type="region of interest" description="Disordered" evidence="2">
    <location>
        <begin position="187"/>
        <end position="216"/>
    </location>
</feature>
<comment type="subcellular location">
    <subcellularLocation>
        <location evidence="1">Nucleus</location>
    </subcellularLocation>
</comment>
<dbReference type="Gene3D" id="3.30.1330.80">
    <property type="entry name" value="Hypothetical protein, similar to alpha- acetolactate decarboxylase, domain 2"/>
    <property type="match status" value="1"/>
</dbReference>
<comment type="caution">
    <text evidence="4">The sequence shown here is derived from an EMBL/GenBank/DDBJ whole genome shotgun (WGS) entry which is preliminary data.</text>
</comment>
<dbReference type="Pfam" id="PF03479">
    <property type="entry name" value="PCC"/>
    <property type="match status" value="1"/>
</dbReference>